<feature type="compositionally biased region" description="Basic and acidic residues" evidence="3">
    <location>
        <begin position="1181"/>
        <end position="1190"/>
    </location>
</feature>
<dbReference type="Gene3D" id="1.25.40.410">
    <property type="match status" value="1"/>
</dbReference>
<dbReference type="InterPro" id="IPR046769">
    <property type="entry name" value="DOCKER_Lobe_A"/>
</dbReference>
<feature type="compositionally biased region" description="Polar residues" evidence="3">
    <location>
        <begin position="1169"/>
        <end position="1180"/>
    </location>
</feature>
<evidence type="ECO:0000256" key="1">
    <source>
        <dbReference type="ARBA" id="ARBA00022658"/>
    </source>
</evidence>
<keyword evidence="1" id="KW-0344">Guanine-nucleotide releasing factor</keyword>
<dbReference type="Proteomes" id="UP000502823">
    <property type="component" value="Unassembled WGS sequence"/>
</dbReference>
<keyword evidence="6" id="KW-1185">Reference proteome</keyword>
<evidence type="ECO:0000256" key="3">
    <source>
        <dbReference type="SAM" id="MobiDB-lite"/>
    </source>
</evidence>
<organism evidence="5 6">
    <name type="scientific">Coptotermes formosanus</name>
    <name type="common">Formosan subterranean termite</name>
    <dbReference type="NCBI Taxonomy" id="36987"/>
    <lineage>
        <taxon>Eukaryota</taxon>
        <taxon>Metazoa</taxon>
        <taxon>Ecdysozoa</taxon>
        <taxon>Arthropoda</taxon>
        <taxon>Hexapoda</taxon>
        <taxon>Insecta</taxon>
        <taxon>Pterygota</taxon>
        <taxon>Neoptera</taxon>
        <taxon>Polyneoptera</taxon>
        <taxon>Dictyoptera</taxon>
        <taxon>Blattodea</taxon>
        <taxon>Blattoidea</taxon>
        <taxon>Termitoidae</taxon>
        <taxon>Rhinotermitidae</taxon>
        <taxon>Coptotermes</taxon>
    </lineage>
</organism>
<dbReference type="InterPro" id="IPR046773">
    <property type="entry name" value="DOCKER_Lobe_C"/>
</dbReference>
<dbReference type="Pfam" id="PF23554">
    <property type="entry name" value="TPR_DOCK"/>
    <property type="match status" value="1"/>
</dbReference>
<evidence type="ECO:0000259" key="4">
    <source>
        <dbReference type="PROSITE" id="PS51651"/>
    </source>
</evidence>
<dbReference type="GO" id="GO:0005737">
    <property type="term" value="C:cytoplasm"/>
    <property type="evidence" value="ECO:0007669"/>
    <property type="project" value="TreeGrafter"/>
</dbReference>
<proteinExistence type="inferred from homology"/>
<dbReference type="FunCoup" id="A0A6L2PJH2">
    <property type="interactions" value="941"/>
</dbReference>
<dbReference type="GO" id="GO:0005886">
    <property type="term" value="C:plasma membrane"/>
    <property type="evidence" value="ECO:0007669"/>
    <property type="project" value="TreeGrafter"/>
</dbReference>
<dbReference type="InterPro" id="IPR027357">
    <property type="entry name" value="DOCKER_dom"/>
</dbReference>
<dbReference type="GO" id="GO:0031267">
    <property type="term" value="F:small GTPase binding"/>
    <property type="evidence" value="ECO:0007669"/>
    <property type="project" value="TreeGrafter"/>
</dbReference>
<dbReference type="Pfam" id="PF06920">
    <property type="entry name" value="DHR-2_Lobe_A"/>
    <property type="match status" value="1"/>
</dbReference>
<dbReference type="Gene3D" id="1.20.58.740">
    <property type="match status" value="1"/>
</dbReference>
<feature type="compositionally biased region" description="Polar residues" evidence="3">
    <location>
        <begin position="1320"/>
        <end position="1333"/>
    </location>
</feature>
<dbReference type="Pfam" id="PF20422">
    <property type="entry name" value="DHR-2_Lobe_B"/>
    <property type="match status" value="1"/>
</dbReference>
<evidence type="ECO:0000313" key="6">
    <source>
        <dbReference type="Proteomes" id="UP000502823"/>
    </source>
</evidence>
<protein>
    <recommendedName>
        <fullName evidence="4">DOCKER domain-containing protein</fullName>
    </recommendedName>
</protein>
<name>A0A6L2PJH2_COPFO</name>
<dbReference type="InterPro" id="IPR056372">
    <property type="entry name" value="TPR_DOCK"/>
</dbReference>
<dbReference type="PANTHER" id="PTHR45653">
    <property type="entry name" value="DEDICATOR OF CYTOKINESIS"/>
    <property type="match status" value="1"/>
</dbReference>
<accession>A0A6L2PJH2</accession>
<dbReference type="EMBL" id="BLKM01000385">
    <property type="protein sequence ID" value="GFG32741.1"/>
    <property type="molecule type" value="Genomic_DNA"/>
</dbReference>
<dbReference type="InterPro" id="IPR043161">
    <property type="entry name" value="DOCK_C_lobe_A"/>
</dbReference>
<dbReference type="Pfam" id="PF20421">
    <property type="entry name" value="DHR-2_Lobe_C"/>
    <property type="match status" value="1"/>
</dbReference>
<evidence type="ECO:0000313" key="5">
    <source>
        <dbReference type="EMBL" id="GFG32741.1"/>
    </source>
</evidence>
<feature type="compositionally biased region" description="Polar residues" evidence="3">
    <location>
        <begin position="1093"/>
        <end position="1113"/>
    </location>
</feature>
<feature type="compositionally biased region" description="Polar residues" evidence="3">
    <location>
        <begin position="1279"/>
        <end position="1306"/>
    </location>
</feature>
<dbReference type="GO" id="GO:0007264">
    <property type="term" value="P:small GTPase-mediated signal transduction"/>
    <property type="evidence" value="ECO:0007669"/>
    <property type="project" value="InterPro"/>
</dbReference>
<feature type="region of interest" description="Disordered" evidence="3">
    <location>
        <begin position="1232"/>
        <end position="1333"/>
    </location>
</feature>
<feature type="compositionally biased region" description="Low complexity" evidence="3">
    <location>
        <begin position="949"/>
        <end position="966"/>
    </location>
</feature>
<dbReference type="GO" id="GO:0005085">
    <property type="term" value="F:guanyl-nucleotide exchange factor activity"/>
    <property type="evidence" value="ECO:0007669"/>
    <property type="project" value="UniProtKB-KW"/>
</dbReference>
<dbReference type="InParanoid" id="A0A6L2PJH2"/>
<feature type="region of interest" description="Disordered" evidence="3">
    <location>
        <begin position="932"/>
        <end position="981"/>
    </location>
</feature>
<reference evidence="6" key="1">
    <citation type="submission" date="2020-01" db="EMBL/GenBank/DDBJ databases">
        <title>Draft genome sequence of the Termite Coptotermes fromosanus.</title>
        <authorList>
            <person name="Itakura S."/>
            <person name="Yosikawa Y."/>
            <person name="Umezawa K."/>
        </authorList>
    </citation>
    <scope>NUCLEOTIDE SEQUENCE [LARGE SCALE GENOMIC DNA]</scope>
</reference>
<sequence length="1333" mass="151283">MSSTDKQEPIQKCFRSLEYIFKFIIQSRLLFARATGGQYEDSFKKDLYNVFTALNKMLAMSSDVILPTQVALLHSISAVYEQLIHVLPVLKITKLATAMLESLPRELPPQLTQAKLTAIRNLVTSKLFADDESRNLLLSTSCKHLRVHLARRDELRLCTEILGEILSFLFKRRQAQEQGKVNNCLHHDVEILCLTTLDMLIQTVLIIIDRSAAVLGCLVACLIGLLQLLDEFHYKRLWEELADRKPKKDFLLRVFLVFRDLVKQEVFSPDWLVIKMVANNVMLKALQELAQPLIADFLDSNVSMSLQLWGSYFNLAVAFLTQPSLQLEKFSEVKREKIIEKYGDMRVEMGFQILSMWSNLGEHKINFIPSMVGPFLEVTLVPESELRKATLNIFFDMMECEQKYHGNFKQVESELIDKLDILISENKGDDEYRQLFNTIAVLIHFKSVSRLLDRVQSEDPAWKESGAAFISSVTRLLERLLDYRSVIQGDENRDKRMSCTVNLLNFYKNEINRKEMYLRYIYKLHDLHLPAENYTEAGFTMKLYADQLSWTARSLVSDPHCPGQQEWQRKEQLYHQIIKYFDSGKCWEKGIPLCKELAELYERRLFDYAKLSQILQTQAKFFDNILTQLRPEPEYFRVGFYGLSFPLFVRNKLFVYRGLEYERIGAFTQRLQTEFPSAQILMKNTAPDDAIFNSEGQYIQICNVKPIPEDNPLFVEAGTDVPEKIASFYHVNDVRRFQLDRPVHKGPVDKDNEFKSLWIERTVLVTSSSLPGILRWFEVIEKSEKEVAPVQFACETMESVNKELRQLINQYTVDRKRNINPFTMRLQGIIDANVMGGISKYQQAFFVPEFSKQHPQFAEHVYRLKALTLDQIQVLESGLHLHGQLAPPEVQPLHRRLQERFAQLKQGLRDLGPVSSRSRGKSQSDCFQVTSIVNTPLPPLPTEKKQLVASSSETPSNRSSASSSSAYGHLLPSAEEQGTDDEDIYSKPMELLERMNDNTHYLSSHRESLTLLPPPPIPQRETRPRSAGYTMTTNCDTLARTPTRGGNDYSSLPVMHSSRQCLDSDGSPVPRPPKPTHQRSHSKPLSFPCNPSAAVNTSSPPEGQQLRNSWSESSVEEAPPLPPRGQTPDKRNTTLFVDTSQTPPAPPKRLVKKGSSGVFNTDSVIDISLESSTSDPPESNSDGHDLRDSGYSEFSQTPSSSISSHFNNLSYEDFDLPTHRRVASGDHANIMNISPPVVSPRTQSFPAPPPIPPKAVVNPPSSLPSTLLLQNSPSDSSERTPNGTLEHTQRFSSSMLENNSEVSSRGGSPGSIVENYSVPRLQTQSSATGDSPS</sequence>
<dbReference type="InterPro" id="IPR026791">
    <property type="entry name" value="DOCK"/>
</dbReference>
<dbReference type="InterPro" id="IPR046770">
    <property type="entry name" value="DOCKER_Lobe_B"/>
</dbReference>
<feature type="compositionally biased region" description="Low complexity" evidence="3">
    <location>
        <begin position="1254"/>
        <end position="1274"/>
    </location>
</feature>
<dbReference type="FunFam" id="1.25.40.410:FF:000003">
    <property type="entry name" value="Dedicator of cytokinesis protein 4"/>
    <property type="match status" value="1"/>
</dbReference>
<feature type="region of interest" description="Disordered" evidence="3">
    <location>
        <begin position="1169"/>
        <end position="1204"/>
    </location>
</feature>
<gene>
    <name evidence="5" type="ORF">Cfor_12154</name>
</gene>
<dbReference type="OrthoDB" id="18896at2759"/>
<dbReference type="PROSITE" id="PS51651">
    <property type="entry name" value="DOCKER"/>
    <property type="match status" value="1"/>
</dbReference>
<dbReference type="PANTHER" id="PTHR45653:SF12">
    <property type="entry name" value="SPONGE, ISOFORM E"/>
    <property type="match status" value="1"/>
</dbReference>
<feature type="domain" description="DOCKER" evidence="4">
    <location>
        <begin position="508"/>
        <end position="917"/>
    </location>
</feature>
<feature type="compositionally biased region" description="Polar residues" evidence="3">
    <location>
        <begin position="1133"/>
        <end position="1142"/>
    </location>
</feature>
<comment type="caution">
    <text evidence="5">The sequence shown here is derived from an EMBL/GenBank/DDBJ whole genome shotgun (WGS) entry which is preliminary data.</text>
</comment>
<dbReference type="InterPro" id="IPR043162">
    <property type="entry name" value="DOCK_C_lobe_C"/>
</dbReference>
<feature type="region of interest" description="Disordered" evidence="3">
    <location>
        <begin position="1003"/>
        <end position="1157"/>
    </location>
</feature>
<evidence type="ECO:0000256" key="2">
    <source>
        <dbReference type="PROSITE-ProRule" id="PRU00984"/>
    </source>
</evidence>
<comment type="similarity">
    <text evidence="2">Belongs to the DOCK family.</text>
</comment>